<organism evidence="1 2">
    <name type="scientific">Pholiota conissans</name>
    <dbReference type="NCBI Taxonomy" id="109636"/>
    <lineage>
        <taxon>Eukaryota</taxon>
        <taxon>Fungi</taxon>
        <taxon>Dikarya</taxon>
        <taxon>Basidiomycota</taxon>
        <taxon>Agaricomycotina</taxon>
        <taxon>Agaricomycetes</taxon>
        <taxon>Agaricomycetidae</taxon>
        <taxon>Agaricales</taxon>
        <taxon>Agaricineae</taxon>
        <taxon>Strophariaceae</taxon>
        <taxon>Pholiota</taxon>
    </lineage>
</organism>
<sequence>MPVRAISLPTSFASFGHDNTGNSSVRPLKIPRIKRAATALLRHGYRTPSNHAAELRHQNSLNSACVLPDLVIRKIFLQCAELSVTSQSDEGDAWSWVSISHVCSSWRRVALQSPDLWRYVDFSHPKWYMLTWARAKMSALHVIATVTATNIRQLRCTLQLAHRIQDIHLISPIEKVHPLLESLTHPNPSVESLILDVRPSQIPDVIDIYAPPSFPTSYSGPPLTKLKYLELHHAPFYLLTSRCINLTHFHLYDLPLTERPTLHYFLQMLENLTHLRSLTLDRSFPINIEFNNITTGERRIELPQLENISLAGNMVEIGNILTCLAIPPSAHLIIRITTLMNLTSTISNFTQILASHSLAQVEYVPLDILVLTGHEFCERYIDIFSPNPEYRQSLRIRAFSAGSEEGGAVIDLTINPDEFDPNDDGMITALTAILTALPLAQVHTLALQDLEIVTQSSWTSFLQPLTSLRVLDIAGRAPSGLVWALLLNARSHGKRFKDRHDESQRILVPSLEDIYLHNVDCSSGGYMVAPNSLVNSHRDLDDSRFLDVLIASLTHRRRFALCLRSLCIAQCTFFLRKTVEDARKVVSYLICDFRNVMKEETYDETFPARYPPQWRTQHAQLRHYHRLRALTELDS</sequence>
<evidence type="ECO:0000313" key="2">
    <source>
        <dbReference type="Proteomes" id="UP000807469"/>
    </source>
</evidence>
<accession>A0A9P6CRD7</accession>
<dbReference type="OrthoDB" id="2856616at2759"/>
<keyword evidence="2" id="KW-1185">Reference proteome</keyword>
<dbReference type="Gene3D" id="1.20.1280.50">
    <property type="match status" value="1"/>
</dbReference>
<evidence type="ECO:0008006" key="3">
    <source>
        <dbReference type="Google" id="ProtNLM"/>
    </source>
</evidence>
<dbReference type="EMBL" id="MU155307">
    <property type="protein sequence ID" value="KAF9476092.1"/>
    <property type="molecule type" value="Genomic_DNA"/>
</dbReference>
<dbReference type="Gene3D" id="3.80.10.10">
    <property type="entry name" value="Ribonuclease Inhibitor"/>
    <property type="match status" value="1"/>
</dbReference>
<gene>
    <name evidence="1" type="ORF">BDN70DRAFT_897639</name>
</gene>
<proteinExistence type="predicted"/>
<dbReference type="AlphaFoldDB" id="A0A9P6CRD7"/>
<evidence type="ECO:0000313" key="1">
    <source>
        <dbReference type="EMBL" id="KAF9476092.1"/>
    </source>
</evidence>
<protein>
    <recommendedName>
        <fullName evidence="3">F-box domain-containing protein</fullName>
    </recommendedName>
</protein>
<dbReference type="InterPro" id="IPR032675">
    <property type="entry name" value="LRR_dom_sf"/>
</dbReference>
<name>A0A9P6CRD7_9AGAR</name>
<comment type="caution">
    <text evidence="1">The sequence shown here is derived from an EMBL/GenBank/DDBJ whole genome shotgun (WGS) entry which is preliminary data.</text>
</comment>
<dbReference type="Proteomes" id="UP000807469">
    <property type="component" value="Unassembled WGS sequence"/>
</dbReference>
<reference evidence="1" key="1">
    <citation type="submission" date="2020-11" db="EMBL/GenBank/DDBJ databases">
        <authorList>
            <consortium name="DOE Joint Genome Institute"/>
            <person name="Ahrendt S."/>
            <person name="Riley R."/>
            <person name="Andreopoulos W."/>
            <person name="Labutti K."/>
            <person name="Pangilinan J."/>
            <person name="Ruiz-Duenas F.J."/>
            <person name="Barrasa J.M."/>
            <person name="Sanchez-Garcia M."/>
            <person name="Camarero S."/>
            <person name="Miyauchi S."/>
            <person name="Serrano A."/>
            <person name="Linde D."/>
            <person name="Babiker R."/>
            <person name="Drula E."/>
            <person name="Ayuso-Fernandez I."/>
            <person name="Pacheco R."/>
            <person name="Padilla G."/>
            <person name="Ferreira P."/>
            <person name="Barriuso J."/>
            <person name="Kellner H."/>
            <person name="Castanera R."/>
            <person name="Alfaro M."/>
            <person name="Ramirez L."/>
            <person name="Pisabarro A.G."/>
            <person name="Kuo A."/>
            <person name="Tritt A."/>
            <person name="Lipzen A."/>
            <person name="He G."/>
            <person name="Yan M."/>
            <person name="Ng V."/>
            <person name="Cullen D."/>
            <person name="Martin F."/>
            <person name="Rosso M.-N."/>
            <person name="Henrissat B."/>
            <person name="Hibbett D."/>
            <person name="Martinez A.T."/>
            <person name="Grigoriev I.V."/>
        </authorList>
    </citation>
    <scope>NUCLEOTIDE SEQUENCE</scope>
    <source>
        <strain evidence="1">CIRM-BRFM 674</strain>
    </source>
</reference>
<dbReference type="SUPFAM" id="SSF52047">
    <property type="entry name" value="RNI-like"/>
    <property type="match status" value="1"/>
</dbReference>